<protein>
    <submittedName>
        <fullName evidence="1">Uncharacterized protein</fullName>
    </submittedName>
</protein>
<organism evidence="1 2">
    <name type="scientific">Deinococcus xinjiangensis</name>
    <dbReference type="NCBI Taxonomy" id="457454"/>
    <lineage>
        <taxon>Bacteria</taxon>
        <taxon>Thermotogati</taxon>
        <taxon>Deinococcota</taxon>
        <taxon>Deinococci</taxon>
        <taxon>Deinococcales</taxon>
        <taxon>Deinococcaceae</taxon>
        <taxon>Deinococcus</taxon>
    </lineage>
</organism>
<proteinExistence type="predicted"/>
<reference evidence="1 2" key="1">
    <citation type="submission" date="2024-02" db="EMBL/GenBank/DDBJ databases">
        <title>Deinococcus xinjiangensis NBRC 107630.</title>
        <authorList>
            <person name="Ichikawa N."/>
            <person name="Katano-Makiyama Y."/>
            <person name="Hidaka K."/>
        </authorList>
    </citation>
    <scope>NUCLEOTIDE SEQUENCE [LARGE SCALE GENOMIC DNA]</scope>
    <source>
        <strain evidence="1 2">NBRC 107630</strain>
    </source>
</reference>
<sequence length="69" mass="7401">MNHHAVIPLSSIKAARVEGGELNFDYVAGPPKFGFNQIQVSGKDALKSFSEADLQAFAEAVNAELAKRV</sequence>
<gene>
    <name evidence="1" type="ORF">Dxin01_01504</name>
</gene>
<evidence type="ECO:0000313" key="1">
    <source>
        <dbReference type="EMBL" id="GAA5501765.1"/>
    </source>
</evidence>
<dbReference type="RefSeq" id="WP_353541736.1">
    <property type="nucleotide sequence ID" value="NZ_BAABRN010000013.1"/>
</dbReference>
<accession>A0ABP9V900</accession>
<keyword evidence="2" id="KW-1185">Reference proteome</keyword>
<comment type="caution">
    <text evidence="1">The sequence shown here is derived from an EMBL/GenBank/DDBJ whole genome shotgun (WGS) entry which is preliminary data.</text>
</comment>
<dbReference type="Proteomes" id="UP001458946">
    <property type="component" value="Unassembled WGS sequence"/>
</dbReference>
<name>A0ABP9V900_9DEIO</name>
<dbReference type="EMBL" id="BAABRN010000013">
    <property type="protein sequence ID" value="GAA5501765.1"/>
    <property type="molecule type" value="Genomic_DNA"/>
</dbReference>
<evidence type="ECO:0000313" key="2">
    <source>
        <dbReference type="Proteomes" id="UP001458946"/>
    </source>
</evidence>